<reference evidence="1 2" key="1">
    <citation type="journal article" date="2020" name="Microb. Ecol.">
        <title>Ecogenomics of the Marine Benthic Filamentous Cyanobacterium Adonisia.</title>
        <authorList>
            <person name="Walter J.M."/>
            <person name="Coutinho F.H."/>
            <person name="Leomil L."/>
            <person name="Hargreaves P.I."/>
            <person name="Campeao M.E."/>
            <person name="Vieira V.V."/>
            <person name="Silva B.S."/>
            <person name="Fistarol G.O."/>
            <person name="Salomon P.S."/>
            <person name="Sawabe T."/>
            <person name="Mino S."/>
            <person name="Hosokawa M."/>
            <person name="Miyashita H."/>
            <person name="Maruyama F."/>
            <person name="van Verk M.C."/>
            <person name="Dutilh B.E."/>
            <person name="Thompson C.C."/>
            <person name="Thompson F.L."/>
        </authorList>
    </citation>
    <scope>NUCLEOTIDE SEQUENCE [LARGE SCALE GENOMIC DNA]</scope>
    <source>
        <strain evidence="1 2">CCMR0081</strain>
    </source>
</reference>
<sequence>MTTEFVLMTVELQTTGIALRNHIESQLRTYGEPLRWAITSVEKTTAQIEAVVTVVPKDQA</sequence>
<name>A0A6M0RLY8_9CYAN</name>
<gene>
    <name evidence="1" type="ORF">DXZ20_14060</name>
</gene>
<accession>A0A6M0RLY8</accession>
<keyword evidence="2" id="KW-1185">Reference proteome</keyword>
<dbReference type="Proteomes" id="UP000481033">
    <property type="component" value="Unassembled WGS sequence"/>
</dbReference>
<organism evidence="1 2">
    <name type="scientific">Adonisia turfae CCMR0081</name>
    <dbReference type="NCBI Taxonomy" id="2292702"/>
    <lineage>
        <taxon>Bacteria</taxon>
        <taxon>Bacillati</taxon>
        <taxon>Cyanobacteriota</taxon>
        <taxon>Adonisia</taxon>
        <taxon>Adonisia turfae</taxon>
    </lineage>
</organism>
<protein>
    <submittedName>
        <fullName evidence="1">Uncharacterized protein</fullName>
    </submittedName>
</protein>
<dbReference type="AlphaFoldDB" id="A0A6M0RLY8"/>
<comment type="caution">
    <text evidence="1">The sequence shown here is derived from an EMBL/GenBank/DDBJ whole genome shotgun (WGS) entry which is preliminary data.</text>
</comment>
<evidence type="ECO:0000313" key="1">
    <source>
        <dbReference type="EMBL" id="NEZ56783.1"/>
    </source>
</evidence>
<dbReference type="EMBL" id="QXHD01000004">
    <property type="protein sequence ID" value="NEZ56783.1"/>
    <property type="molecule type" value="Genomic_DNA"/>
</dbReference>
<evidence type="ECO:0000313" key="2">
    <source>
        <dbReference type="Proteomes" id="UP000481033"/>
    </source>
</evidence>
<proteinExistence type="predicted"/>